<protein>
    <submittedName>
        <fullName evidence="2">Alpha/beta hydrolase-fold protein</fullName>
    </submittedName>
</protein>
<dbReference type="SUPFAM" id="SSF53474">
    <property type="entry name" value="alpha/beta-Hydrolases"/>
    <property type="match status" value="1"/>
</dbReference>
<keyword evidence="2" id="KW-0378">Hydrolase</keyword>
<sequence>MSTLRGTRPAWSAAMVVVAVALAGCADTGDPVVTSSPPPEATPAQSTVFEFESQELSGNLLGASTEITVGILLPDAYVTSDDPLPVLYFLPGYTAYDTAADMPDVLGEALNATEPMIVVTITGANELGGSWYTDSDAIGNWEQAVVTEIVPYVDAHYRTRASAASRGLAGHSMGGYGALTIGMRHADVFGSMFVMAPAVAGEEGIGAPALFGSPSNARAVLSALEGLEGLDGEELLSAMSTSPAGFPLSYGTAFAPSPEPPYFQYPYSLVDGEAVRDDDVWALWEAGIGGIDVEIAQHREALLSLEALGLDCGSNDELRWIVDGCDFIDAELTAQGVPHTYTVHDGTHTSLFDQRMTDVVLPFFAEAFAGSS</sequence>
<evidence type="ECO:0000313" key="3">
    <source>
        <dbReference type="Proteomes" id="UP001172708"/>
    </source>
</evidence>
<dbReference type="PANTHER" id="PTHR48098:SF1">
    <property type="entry name" value="DIACYLGLYCEROL ACYLTRANSFERASE_MYCOLYLTRANSFERASE AG85A"/>
    <property type="match status" value="1"/>
</dbReference>
<dbReference type="PROSITE" id="PS51257">
    <property type="entry name" value="PROKAR_LIPOPROTEIN"/>
    <property type="match status" value="1"/>
</dbReference>
<dbReference type="InterPro" id="IPR029058">
    <property type="entry name" value="AB_hydrolase_fold"/>
</dbReference>
<feature type="chain" id="PRO_5047138623" evidence="1">
    <location>
        <begin position="27"/>
        <end position="372"/>
    </location>
</feature>
<dbReference type="InterPro" id="IPR050583">
    <property type="entry name" value="Mycobacterial_A85_antigen"/>
</dbReference>
<comment type="caution">
    <text evidence="2">The sequence shown here is derived from an EMBL/GenBank/DDBJ whole genome shotgun (WGS) entry which is preliminary data.</text>
</comment>
<accession>A0ABT8GE77</accession>
<evidence type="ECO:0000256" key="1">
    <source>
        <dbReference type="SAM" id="SignalP"/>
    </source>
</evidence>
<dbReference type="PANTHER" id="PTHR48098">
    <property type="entry name" value="ENTEROCHELIN ESTERASE-RELATED"/>
    <property type="match status" value="1"/>
</dbReference>
<dbReference type="Proteomes" id="UP001172708">
    <property type="component" value="Unassembled WGS sequence"/>
</dbReference>
<proteinExistence type="predicted"/>
<organism evidence="2 3">
    <name type="scientific">Demequina muriae</name>
    <dbReference type="NCBI Taxonomy" id="3051664"/>
    <lineage>
        <taxon>Bacteria</taxon>
        <taxon>Bacillati</taxon>
        <taxon>Actinomycetota</taxon>
        <taxon>Actinomycetes</taxon>
        <taxon>Micrococcales</taxon>
        <taxon>Demequinaceae</taxon>
        <taxon>Demequina</taxon>
    </lineage>
</organism>
<feature type="signal peptide" evidence="1">
    <location>
        <begin position="1"/>
        <end position="26"/>
    </location>
</feature>
<dbReference type="RefSeq" id="WP_301140917.1">
    <property type="nucleotide sequence ID" value="NZ_JAUHQA010000001.1"/>
</dbReference>
<dbReference type="Gene3D" id="3.40.50.1820">
    <property type="entry name" value="alpha/beta hydrolase"/>
    <property type="match status" value="1"/>
</dbReference>
<keyword evidence="1" id="KW-0732">Signal</keyword>
<evidence type="ECO:0000313" key="2">
    <source>
        <dbReference type="EMBL" id="MDN4479726.1"/>
    </source>
</evidence>
<dbReference type="Pfam" id="PF00756">
    <property type="entry name" value="Esterase"/>
    <property type="match status" value="1"/>
</dbReference>
<keyword evidence="3" id="KW-1185">Reference proteome</keyword>
<dbReference type="EMBL" id="JAUHQA010000001">
    <property type="protein sequence ID" value="MDN4479726.1"/>
    <property type="molecule type" value="Genomic_DNA"/>
</dbReference>
<dbReference type="GO" id="GO:0016787">
    <property type="term" value="F:hydrolase activity"/>
    <property type="evidence" value="ECO:0007669"/>
    <property type="project" value="UniProtKB-KW"/>
</dbReference>
<dbReference type="InterPro" id="IPR000801">
    <property type="entry name" value="Esterase-like"/>
</dbReference>
<reference evidence="2" key="1">
    <citation type="submission" date="2023-06" db="EMBL/GenBank/DDBJ databases">
        <title>Egi l300058.</title>
        <authorList>
            <person name="Gao L."/>
            <person name="Fang B.-Z."/>
            <person name="Li W.-J."/>
        </authorList>
    </citation>
    <scope>NUCLEOTIDE SEQUENCE</scope>
    <source>
        <strain evidence="2">EGI L300058</strain>
    </source>
</reference>
<gene>
    <name evidence="2" type="ORF">QQX02_02135</name>
</gene>
<name>A0ABT8GE77_9MICO</name>